<accession>A0A368JY88</accession>
<dbReference type="InterPro" id="IPR017208">
    <property type="entry name" value="UCP037442_abhydr"/>
</dbReference>
<proteinExistence type="predicted"/>
<gene>
    <name evidence="1" type="ORF">DUT91_20510</name>
</gene>
<reference evidence="1 2" key="1">
    <citation type="submission" date="2018-07" db="EMBL/GenBank/DDBJ databases">
        <title>The draft genome of Phyllobacterium salinisoli.</title>
        <authorList>
            <person name="Liu L."/>
            <person name="Li L."/>
            <person name="Zhang X."/>
            <person name="Liang L."/>
        </authorList>
    </citation>
    <scope>NUCLEOTIDE SEQUENCE [LARGE SCALE GENOMIC DNA]</scope>
    <source>
        <strain evidence="1 2">LLAN61</strain>
    </source>
</reference>
<sequence>MEQDSEARQVTIEAQGAQLQGLYYEPSGAPRAHLVLHGATGVPQRYYRSFAIWAAERGVGVLTYDYRDFGRSAYRAMRKSDATLVDWAVRDQAAAERTLAELAAEGSLWMIGHSLGGLGFPFRRFDARFEKITTIGAGFAHFSDHPWSYRPKALAFWFLVGPIGTALANYLPGRRLLLGEDLPAGVYWQWRKWCISRDFFKSDIGVSLSEPDFGADGPQLRMLTMADDVVVPPVAVKRFANAFPKGRVDYRMLQPADYGLSSLGHIEVFSRRNALVWLTLLER</sequence>
<evidence type="ECO:0000313" key="2">
    <source>
        <dbReference type="Proteomes" id="UP000253420"/>
    </source>
</evidence>
<dbReference type="Gene3D" id="3.40.50.1820">
    <property type="entry name" value="alpha/beta hydrolase"/>
    <property type="match status" value="1"/>
</dbReference>
<keyword evidence="2" id="KW-1185">Reference proteome</keyword>
<organism evidence="1 2">
    <name type="scientific">Phyllobacterium salinisoli</name>
    <dbReference type="NCBI Taxonomy" id="1899321"/>
    <lineage>
        <taxon>Bacteria</taxon>
        <taxon>Pseudomonadati</taxon>
        <taxon>Pseudomonadota</taxon>
        <taxon>Alphaproteobacteria</taxon>
        <taxon>Hyphomicrobiales</taxon>
        <taxon>Phyllobacteriaceae</taxon>
        <taxon>Phyllobacterium</taxon>
    </lineage>
</organism>
<name>A0A368JY88_9HYPH</name>
<dbReference type="Proteomes" id="UP000253420">
    <property type="component" value="Unassembled WGS sequence"/>
</dbReference>
<dbReference type="EMBL" id="QOZG01000010">
    <property type="protein sequence ID" value="RCS22097.1"/>
    <property type="molecule type" value="Genomic_DNA"/>
</dbReference>
<protein>
    <submittedName>
        <fullName evidence="1">Alpha/beta fold hydrolase</fullName>
    </submittedName>
</protein>
<dbReference type="PIRSF" id="PIRSF037442">
    <property type="entry name" value="UCP037442_abhydr"/>
    <property type="match status" value="1"/>
</dbReference>
<dbReference type="RefSeq" id="WP_114442351.1">
    <property type="nucleotide sequence ID" value="NZ_QOZG01000010.1"/>
</dbReference>
<dbReference type="InterPro" id="IPR029058">
    <property type="entry name" value="AB_hydrolase_fold"/>
</dbReference>
<dbReference type="GO" id="GO:0016787">
    <property type="term" value="F:hydrolase activity"/>
    <property type="evidence" value="ECO:0007669"/>
    <property type="project" value="UniProtKB-KW"/>
</dbReference>
<dbReference type="SUPFAM" id="SSF53474">
    <property type="entry name" value="alpha/beta-Hydrolases"/>
    <property type="match status" value="1"/>
</dbReference>
<comment type="caution">
    <text evidence="1">The sequence shown here is derived from an EMBL/GenBank/DDBJ whole genome shotgun (WGS) entry which is preliminary data.</text>
</comment>
<keyword evidence="1" id="KW-0378">Hydrolase</keyword>
<evidence type="ECO:0000313" key="1">
    <source>
        <dbReference type="EMBL" id="RCS22097.1"/>
    </source>
</evidence>
<dbReference type="AlphaFoldDB" id="A0A368JY88"/>
<dbReference type="OrthoDB" id="9785076at2"/>